<dbReference type="GO" id="GO:0042834">
    <property type="term" value="F:peptidoglycan binding"/>
    <property type="evidence" value="ECO:0007669"/>
    <property type="project" value="InterPro"/>
</dbReference>
<dbReference type="HOGENOM" id="CLU_037559_3_2_1"/>
<dbReference type="PANTHER" id="PTHR11022">
    <property type="entry name" value="PEPTIDOGLYCAN RECOGNITION PROTEIN"/>
    <property type="match status" value="1"/>
</dbReference>
<dbReference type="InterPro" id="IPR015510">
    <property type="entry name" value="PGRP"/>
</dbReference>
<dbReference type="GO" id="GO:0009253">
    <property type="term" value="P:peptidoglycan catabolic process"/>
    <property type="evidence" value="ECO:0007669"/>
    <property type="project" value="InterPro"/>
</dbReference>
<evidence type="ECO:0000256" key="3">
    <source>
        <dbReference type="ARBA" id="ARBA00022729"/>
    </source>
</evidence>
<keyword evidence="5" id="KW-1015">Disulfide bond</keyword>
<evidence type="ECO:0000256" key="8">
    <source>
        <dbReference type="SAM" id="SignalP"/>
    </source>
</evidence>
<evidence type="ECO:0000259" key="10">
    <source>
        <dbReference type="SMART" id="SM00701"/>
    </source>
</evidence>
<dbReference type="PhylomeDB" id="T1J7Z8"/>
<dbReference type="eggNOG" id="ENOG502S2KY">
    <property type="taxonomic scope" value="Eukaryota"/>
</dbReference>
<dbReference type="PIRSF" id="PIRSF037945">
    <property type="entry name" value="PGRPs"/>
    <property type="match status" value="1"/>
</dbReference>
<reference evidence="12" key="1">
    <citation type="submission" date="2011-05" db="EMBL/GenBank/DDBJ databases">
        <authorList>
            <person name="Richards S.R."/>
            <person name="Qu J."/>
            <person name="Jiang H."/>
            <person name="Jhangiani S.N."/>
            <person name="Agravi P."/>
            <person name="Goodspeed R."/>
            <person name="Gross S."/>
            <person name="Mandapat C."/>
            <person name="Jackson L."/>
            <person name="Mathew T."/>
            <person name="Pu L."/>
            <person name="Thornton R."/>
            <person name="Saada N."/>
            <person name="Wilczek-Boney K.B."/>
            <person name="Lee S."/>
            <person name="Kovar C."/>
            <person name="Wu Y."/>
            <person name="Scherer S.E."/>
            <person name="Worley K.C."/>
            <person name="Muzny D.M."/>
            <person name="Gibbs R."/>
        </authorList>
    </citation>
    <scope>NUCLEOTIDE SEQUENCE</scope>
    <source>
        <strain evidence="12">Brora</strain>
    </source>
</reference>
<name>T1J7Z8_STRMM</name>
<reference evidence="11" key="2">
    <citation type="submission" date="2015-02" db="UniProtKB">
        <authorList>
            <consortium name="EnsemblMetazoa"/>
        </authorList>
    </citation>
    <scope>IDENTIFICATION</scope>
</reference>
<feature type="chain" id="PRO_5004590279" description="Peptidoglycan-recognition protein" evidence="8">
    <location>
        <begin position="19"/>
        <end position="197"/>
    </location>
</feature>
<evidence type="ECO:0000256" key="5">
    <source>
        <dbReference type="ARBA" id="ARBA00023157"/>
    </source>
</evidence>
<dbReference type="STRING" id="126957.T1J7Z8"/>
<keyword evidence="3 8" id="KW-0732">Signal</keyword>
<dbReference type="GO" id="GO:0008270">
    <property type="term" value="F:zinc ion binding"/>
    <property type="evidence" value="ECO:0007669"/>
    <property type="project" value="InterPro"/>
</dbReference>
<evidence type="ECO:0000259" key="9">
    <source>
        <dbReference type="SMART" id="SM00644"/>
    </source>
</evidence>
<dbReference type="SUPFAM" id="SSF55846">
    <property type="entry name" value="N-acetylmuramoyl-L-alanine amidase-like"/>
    <property type="match status" value="1"/>
</dbReference>
<protein>
    <recommendedName>
        <fullName evidence="6">Peptidoglycan-recognition protein</fullName>
    </recommendedName>
</protein>
<feature type="signal peptide" evidence="8">
    <location>
        <begin position="1"/>
        <end position="18"/>
    </location>
</feature>
<dbReference type="GO" id="GO:0008745">
    <property type="term" value="F:N-acetylmuramoyl-L-alanine amidase activity"/>
    <property type="evidence" value="ECO:0007669"/>
    <property type="project" value="InterPro"/>
</dbReference>
<feature type="disulfide bond" evidence="7">
    <location>
        <begin position="62"/>
        <end position="68"/>
    </location>
</feature>
<dbReference type="FunFam" id="3.40.80.10:FF:000001">
    <property type="entry name" value="Peptidoglycan recognition protein 1"/>
    <property type="match status" value="1"/>
</dbReference>
<dbReference type="SMART" id="SM00644">
    <property type="entry name" value="Ami_2"/>
    <property type="match status" value="1"/>
</dbReference>
<accession>T1J7Z8</accession>
<evidence type="ECO:0000313" key="11">
    <source>
        <dbReference type="EnsemblMetazoa" id="SMAR009813-PA"/>
    </source>
</evidence>
<dbReference type="GO" id="GO:0045087">
    <property type="term" value="P:innate immune response"/>
    <property type="evidence" value="ECO:0007669"/>
    <property type="project" value="UniProtKB-KW"/>
</dbReference>
<dbReference type="SMART" id="SM00701">
    <property type="entry name" value="PGRP"/>
    <property type="match status" value="1"/>
</dbReference>
<evidence type="ECO:0000256" key="7">
    <source>
        <dbReference type="PIRSR" id="PIRSR037945-1"/>
    </source>
</evidence>
<keyword evidence="4 6" id="KW-0391">Immunity</keyword>
<comment type="similarity">
    <text evidence="1 6">Belongs to the N-acetylmuramoyl-L-alanine amidase 2 family.</text>
</comment>
<evidence type="ECO:0000256" key="4">
    <source>
        <dbReference type="ARBA" id="ARBA00022859"/>
    </source>
</evidence>
<organism evidence="11 12">
    <name type="scientific">Strigamia maritima</name>
    <name type="common">European centipede</name>
    <name type="synonym">Geophilus maritimus</name>
    <dbReference type="NCBI Taxonomy" id="126957"/>
    <lineage>
        <taxon>Eukaryota</taxon>
        <taxon>Metazoa</taxon>
        <taxon>Ecdysozoa</taxon>
        <taxon>Arthropoda</taxon>
        <taxon>Myriapoda</taxon>
        <taxon>Chilopoda</taxon>
        <taxon>Pleurostigmophora</taxon>
        <taxon>Geophilomorpha</taxon>
        <taxon>Linotaeniidae</taxon>
        <taxon>Strigamia</taxon>
    </lineage>
</organism>
<dbReference type="EnsemblMetazoa" id="SMAR009813-RA">
    <property type="protein sequence ID" value="SMAR009813-PA"/>
    <property type="gene ID" value="SMAR009813"/>
</dbReference>
<evidence type="ECO:0000256" key="2">
    <source>
        <dbReference type="ARBA" id="ARBA00022588"/>
    </source>
</evidence>
<sequence length="197" mass="22759">MMILYLMVAFFAVDLSEQNTNCTGVTFVTRKEWNARPPKESYQYINESVPYAFIHHTAMTECNDFESCCAEMRIIQNFHMDDRGWDDIGYSFLVGGDGRVYIGRDWGVVGAHTYRYNTVGYGISFMGTFTNKLPNENAMEAVKKLIGCGVVQKYLQSDYGLYGHRDGRCTECPGDKFYEHLKTWYRWHAKGTITKYC</sequence>
<keyword evidence="12" id="KW-1185">Reference proteome</keyword>
<dbReference type="EMBL" id="JH431944">
    <property type="status" value="NOT_ANNOTATED_CDS"/>
    <property type="molecule type" value="Genomic_DNA"/>
</dbReference>
<dbReference type="InterPro" id="IPR002502">
    <property type="entry name" value="Amidase_domain"/>
</dbReference>
<dbReference type="InterPro" id="IPR036505">
    <property type="entry name" value="Amidase/PGRP_sf"/>
</dbReference>
<dbReference type="CDD" id="cd06583">
    <property type="entry name" value="PGRP"/>
    <property type="match status" value="1"/>
</dbReference>
<evidence type="ECO:0000256" key="1">
    <source>
        <dbReference type="ARBA" id="ARBA00007553"/>
    </source>
</evidence>
<feature type="domain" description="N-acetylmuramoyl-L-alanine amidase" evidence="9">
    <location>
        <begin position="37"/>
        <end position="174"/>
    </location>
</feature>
<dbReference type="AlphaFoldDB" id="T1J7Z8"/>
<dbReference type="Pfam" id="PF01510">
    <property type="entry name" value="Amidase_2"/>
    <property type="match status" value="1"/>
</dbReference>
<dbReference type="InterPro" id="IPR017331">
    <property type="entry name" value="Peptidoglycan_recognition"/>
</dbReference>
<dbReference type="OMA" id="NEIRRWP"/>
<dbReference type="PANTHER" id="PTHR11022:SF41">
    <property type="entry name" value="PEPTIDOGLYCAN-RECOGNITION PROTEIN LC-RELATED"/>
    <property type="match status" value="1"/>
</dbReference>
<evidence type="ECO:0000313" key="12">
    <source>
        <dbReference type="Proteomes" id="UP000014500"/>
    </source>
</evidence>
<evidence type="ECO:0000256" key="6">
    <source>
        <dbReference type="PIRNR" id="PIRNR037945"/>
    </source>
</evidence>
<keyword evidence="2 6" id="KW-0399">Innate immunity</keyword>
<dbReference type="InterPro" id="IPR006619">
    <property type="entry name" value="PGRP_domain_met/bac"/>
</dbReference>
<proteinExistence type="inferred from homology"/>
<dbReference type="Proteomes" id="UP000014500">
    <property type="component" value="Unassembled WGS sequence"/>
</dbReference>
<feature type="domain" description="Peptidoglycan recognition protein family" evidence="10">
    <location>
        <begin position="25"/>
        <end position="168"/>
    </location>
</feature>
<dbReference type="Gene3D" id="3.40.80.10">
    <property type="entry name" value="Peptidoglycan recognition protein-like"/>
    <property type="match status" value="1"/>
</dbReference>